<dbReference type="Proteomes" id="UP000683925">
    <property type="component" value="Unassembled WGS sequence"/>
</dbReference>
<comment type="catalytic activity">
    <reaction evidence="1 6">
        <text>Cleaves type-1 transmembrane domains using a catalytic dyad composed of serine and histidine that are contributed by different transmembrane domains.</text>
        <dbReference type="EC" id="3.4.21.105"/>
    </reaction>
</comment>
<feature type="domain" description="Peptidase S54 rhomboid" evidence="7">
    <location>
        <begin position="106"/>
        <end position="238"/>
    </location>
</feature>
<comment type="similarity">
    <text evidence="2 6">Belongs to the peptidase S54 family.</text>
</comment>
<dbReference type="EMBL" id="CAJJDP010000026">
    <property type="protein sequence ID" value="CAD8152008.1"/>
    <property type="molecule type" value="Genomic_DNA"/>
</dbReference>
<evidence type="ECO:0000259" key="7">
    <source>
        <dbReference type="Pfam" id="PF01694"/>
    </source>
</evidence>
<evidence type="ECO:0000256" key="6">
    <source>
        <dbReference type="RuleBase" id="RU362115"/>
    </source>
</evidence>
<keyword evidence="6" id="KW-0472">Membrane</keyword>
<keyword evidence="4 6" id="KW-0378">Hydrolase</keyword>
<proteinExistence type="inferred from homology"/>
<dbReference type="OMA" id="NCGIIFT"/>
<dbReference type="GO" id="GO:0004252">
    <property type="term" value="F:serine-type endopeptidase activity"/>
    <property type="evidence" value="ECO:0007669"/>
    <property type="project" value="InterPro"/>
</dbReference>
<dbReference type="AlphaFoldDB" id="A0A8S1TJJ7"/>
<dbReference type="PANTHER" id="PTHR22936:SF69">
    <property type="entry name" value="RHOMBOID-LIKE PROTEIN"/>
    <property type="match status" value="1"/>
</dbReference>
<feature type="transmembrane region" description="Helical" evidence="6">
    <location>
        <begin position="200"/>
        <end position="216"/>
    </location>
</feature>
<dbReference type="InterPro" id="IPR022764">
    <property type="entry name" value="Peptidase_S54_rhomboid_dom"/>
</dbReference>
<evidence type="ECO:0000256" key="1">
    <source>
        <dbReference type="ARBA" id="ARBA00000156"/>
    </source>
</evidence>
<keyword evidence="9" id="KW-1185">Reference proteome</keyword>
<keyword evidence="3 6" id="KW-0645">Protease</keyword>
<feature type="transmembrane region" description="Helical" evidence="6">
    <location>
        <begin position="59"/>
        <end position="78"/>
    </location>
</feature>
<organism evidence="8 9">
    <name type="scientific">Paramecium octaurelia</name>
    <dbReference type="NCBI Taxonomy" id="43137"/>
    <lineage>
        <taxon>Eukaryota</taxon>
        <taxon>Sar</taxon>
        <taxon>Alveolata</taxon>
        <taxon>Ciliophora</taxon>
        <taxon>Intramacronucleata</taxon>
        <taxon>Oligohymenophorea</taxon>
        <taxon>Peniculida</taxon>
        <taxon>Parameciidae</taxon>
        <taxon>Paramecium</taxon>
    </lineage>
</organism>
<comment type="subcellular location">
    <subcellularLocation>
        <location evidence="6">Membrane</location>
        <topology evidence="6">Multi-pass membrane protein</topology>
    </subcellularLocation>
</comment>
<dbReference type="Pfam" id="PF01694">
    <property type="entry name" value="Rhomboid"/>
    <property type="match status" value="1"/>
</dbReference>
<dbReference type="EC" id="3.4.21.105" evidence="6"/>
<name>A0A8S1TJJ7_PAROT</name>
<evidence type="ECO:0000313" key="8">
    <source>
        <dbReference type="EMBL" id="CAD8152008.1"/>
    </source>
</evidence>
<keyword evidence="6" id="KW-0812">Transmembrane</keyword>
<feature type="transmembrane region" description="Helical" evidence="6">
    <location>
        <begin position="252"/>
        <end position="271"/>
    </location>
</feature>
<feature type="transmembrane region" description="Helical" evidence="6">
    <location>
        <begin position="169"/>
        <end position="188"/>
    </location>
</feature>
<evidence type="ECO:0000256" key="2">
    <source>
        <dbReference type="ARBA" id="ARBA00009045"/>
    </source>
</evidence>
<gene>
    <name evidence="8" type="ORF">POCTA_138.1.T0260033</name>
</gene>
<evidence type="ECO:0000256" key="3">
    <source>
        <dbReference type="ARBA" id="ARBA00022670"/>
    </source>
</evidence>
<feature type="transmembrane region" description="Helical" evidence="6">
    <location>
        <begin position="115"/>
        <end position="137"/>
    </location>
</feature>
<sequence length="286" mass="32925">MQKRVSDITTLKIRTTNPNDISQSDQPFFNQRLDQTRDNIQIPQSVQEILFPNFQLRSLTSVIALLLTLNYICQYIYYKVSGYKYFGCVLYELGAFYAADVIYEYEYYRYITGTLYFGSIYNAIIFVITFTMQAYTLEYLLGKFVFFIYLNAGIYGLVFSALIYKNSITTGNCGIIFTVLVIYGSSLIKKYQEMENAKATLGLFLILLILNFLTILETQNTNIAIVTGGIINGIGISTFIHFRNINEKSKKVTYIILFVIYSVEIMLFGLLQNVDVDKIFKINLFC</sequence>
<dbReference type="InterPro" id="IPR002610">
    <property type="entry name" value="Peptidase_S54_rhomboid-like"/>
</dbReference>
<accession>A0A8S1TJJ7</accession>
<dbReference type="PANTHER" id="PTHR22936">
    <property type="entry name" value="RHOMBOID-RELATED"/>
    <property type="match status" value="1"/>
</dbReference>
<evidence type="ECO:0000256" key="4">
    <source>
        <dbReference type="ARBA" id="ARBA00022801"/>
    </source>
</evidence>
<protein>
    <recommendedName>
        <fullName evidence="6">Rhomboid-like protease</fullName>
        <ecNumber evidence="6">3.4.21.105</ecNumber>
    </recommendedName>
</protein>
<feature type="transmembrane region" description="Helical" evidence="6">
    <location>
        <begin position="222"/>
        <end position="240"/>
    </location>
</feature>
<comment type="function">
    <text evidence="6">Serine protease involved in intramembrane proteolysis.</text>
</comment>
<keyword evidence="5 6" id="KW-0720">Serine protease</keyword>
<evidence type="ECO:0000313" key="9">
    <source>
        <dbReference type="Proteomes" id="UP000683925"/>
    </source>
</evidence>
<dbReference type="OrthoDB" id="308180at2759"/>
<comment type="caution">
    <text evidence="8">The sequence shown here is derived from an EMBL/GenBank/DDBJ whole genome shotgun (WGS) entry which is preliminary data.</text>
</comment>
<reference evidence="8" key="1">
    <citation type="submission" date="2021-01" db="EMBL/GenBank/DDBJ databases">
        <authorList>
            <consortium name="Genoscope - CEA"/>
            <person name="William W."/>
        </authorList>
    </citation>
    <scope>NUCLEOTIDE SEQUENCE</scope>
</reference>
<dbReference type="GO" id="GO:0016020">
    <property type="term" value="C:membrane"/>
    <property type="evidence" value="ECO:0007669"/>
    <property type="project" value="UniProtKB-SubCell"/>
</dbReference>
<keyword evidence="6" id="KW-1133">Transmembrane helix</keyword>
<feature type="transmembrane region" description="Helical" evidence="6">
    <location>
        <begin position="144"/>
        <end position="163"/>
    </location>
</feature>
<dbReference type="GO" id="GO:0006508">
    <property type="term" value="P:proteolysis"/>
    <property type="evidence" value="ECO:0007669"/>
    <property type="project" value="UniProtKB-KW"/>
</dbReference>
<evidence type="ECO:0000256" key="5">
    <source>
        <dbReference type="ARBA" id="ARBA00022825"/>
    </source>
</evidence>